<feature type="region of interest" description="Disordered" evidence="1">
    <location>
        <begin position="40"/>
        <end position="64"/>
    </location>
</feature>
<evidence type="ECO:0000313" key="3">
    <source>
        <dbReference type="Proteomes" id="UP000318186"/>
    </source>
</evidence>
<proteinExistence type="predicted"/>
<feature type="compositionally biased region" description="Low complexity" evidence="1">
    <location>
        <begin position="174"/>
        <end position="193"/>
    </location>
</feature>
<feature type="region of interest" description="Disordered" evidence="1">
    <location>
        <begin position="80"/>
        <end position="116"/>
    </location>
</feature>
<protein>
    <submittedName>
        <fullName evidence="2">Uncharacterized protein</fullName>
    </submittedName>
</protein>
<comment type="caution">
    <text evidence="2">The sequence shown here is derived from an EMBL/GenBank/DDBJ whole genome shotgun (WGS) entry which is preliminary data.</text>
</comment>
<dbReference type="AlphaFoldDB" id="A0A561TUR8"/>
<dbReference type="Proteomes" id="UP000318186">
    <property type="component" value="Unassembled WGS sequence"/>
</dbReference>
<evidence type="ECO:0000313" key="2">
    <source>
        <dbReference type="EMBL" id="TWF90853.1"/>
    </source>
</evidence>
<name>A0A561TUR8_9ACTN</name>
<gene>
    <name evidence="2" type="ORF">FHX80_13269</name>
</gene>
<reference evidence="2 3" key="1">
    <citation type="submission" date="2019-06" db="EMBL/GenBank/DDBJ databases">
        <title>Sequencing the genomes of 1000 actinobacteria strains.</title>
        <authorList>
            <person name="Klenk H.-P."/>
        </authorList>
    </citation>
    <scope>NUCLEOTIDE SEQUENCE [LARGE SCALE GENOMIC DNA]</scope>
    <source>
        <strain evidence="2 3">DSM 42059</strain>
    </source>
</reference>
<accession>A0A561TUR8</accession>
<dbReference type="EMBL" id="VIWW01000003">
    <property type="protein sequence ID" value="TWF90853.1"/>
    <property type="molecule type" value="Genomic_DNA"/>
</dbReference>
<organism evidence="2 3">
    <name type="scientific">Streptomyces brevispora</name>
    <dbReference type="NCBI Taxonomy" id="887462"/>
    <lineage>
        <taxon>Bacteria</taxon>
        <taxon>Bacillati</taxon>
        <taxon>Actinomycetota</taxon>
        <taxon>Actinomycetes</taxon>
        <taxon>Kitasatosporales</taxon>
        <taxon>Streptomycetaceae</taxon>
        <taxon>Streptomyces</taxon>
    </lineage>
</organism>
<feature type="region of interest" description="Disordered" evidence="1">
    <location>
        <begin position="174"/>
        <end position="235"/>
    </location>
</feature>
<evidence type="ECO:0000256" key="1">
    <source>
        <dbReference type="SAM" id="MobiDB-lite"/>
    </source>
</evidence>
<sequence length="235" mass="25712">MTEPLDIRASMDTLTLTLTLACCAESSYLCHAQVKRQQCSRHPEENSTDPPVEGDPHHHGRHRDTDRIWACALTRYAEATARTPSTGPRSPPATAAPVPTQGSGRSHASHVECRRSDSSLSMPIMTRSWCADRRRARVIAQAHLLDAAESVGIEAPTMFRSPTVCYLAPHGCGSSLRPSSTARSARPASMSRTCRTRPSPGCGSTVTRPSVSRERSSRPRYPESSPRRSRSRHTS</sequence>
<feature type="compositionally biased region" description="Basic and acidic residues" evidence="1">
    <location>
        <begin position="211"/>
        <end position="221"/>
    </location>
</feature>